<evidence type="ECO:0000256" key="4">
    <source>
        <dbReference type="ARBA" id="ARBA00016218"/>
    </source>
</evidence>
<dbReference type="GO" id="GO:0005524">
    <property type="term" value="F:ATP binding"/>
    <property type="evidence" value="ECO:0007669"/>
    <property type="project" value="UniProtKB-KW"/>
</dbReference>
<comment type="similarity">
    <text evidence="2">Belongs to the HPPK family.</text>
</comment>
<keyword evidence="7" id="KW-0418">Kinase</keyword>
<dbReference type="GO" id="GO:0046656">
    <property type="term" value="P:folic acid biosynthetic process"/>
    <property type="evidence" value="ECO:0007669"/>
    <property type="project" value="UniProtKB-KW"/>
</dbReference>
<evidence type="ECO:0000256" key="5">
    <source>
        <dbReference type="ARBA" id="ARBA00022679"/>
    </source>
</evidence>
<dbReference type="OrthoDB" id="1122272at2"/>
<evidence type="ECO:0000256" key="12">
    <source>
        <dbReference type="ARBA" id="ARBA00033413"/>
    </source>
</evidence>
<evidence type="ECO:0000256" key="9">
    <source>
        <dbReference type="ARBA" id="ARBA00022909"/>
    </source>
</evidence>
<sequence>MINRVIISLGSNEDPQSRLPKACILIKRLIPEIRYSPAMETEAIDCPDSKNFFTDIIAVGFTPMSIGMLQKRLKEIECLLGRKSREKRTPGVVEIDVDLLLWNNKCLKPEDFKRPYISIGLEHLGEPVPVHL</sequence>
<dbReference type="STRING" id="28115.HQ47_06215"/>
<reference evidence="14 15" key="1">
    <citation type="submission" date="2014-09" db="EMBL/GenBank/DDBJ databases">
        <title>Draft Genome Sequence of Porphyromonas macacae COT-192_OH2859.</title>
        <authorList>
            <person name="Wallis C."/>
            <person name="Deusch O."/>
            <person name="O'Flynn C."/>
            <person name="Davis I."/>
            <person name="Horsfall A."/>
            <person name="Kirkwood N."/>
            <person name="Harris S."/>
            <person name="Eisen J.A."/>
            <person name="Coil D.A."/>
            <person name="Darling A.E."/>
            <person name="Jospin G."/>
            <person name="Alexiev A."/>
        </authorList>
    </citation>
    <scope>NUCLEOTIDE SEQUENCE [LARGE SCALE GENOMIC DNA]</scope>
    <source>
        <strain evidence="15">COT-192 OH2859</strain>
    </source>
</reference>
<dbReference type="SUPFAM" id="SSF55083">
    <property type="entry name" value="6-hydroxymethyl-7,8-dihydropterin pyrophosphokinase, HPPK"/>
    <property type="match status" value="1"/>
</dbReference>
<keyword evidence="6" id="KW-0547">Nucleotide-binding</keyword>
<evidence type="ECO:0000256" key="2">
    <source>
        <dbReference type="ARBA" id="ARBA00005810"/>
    </source>
</evidence>
<dbReference type="RefSeq" id="WP_036874029.1">
    <property type="nucleotide sequence ID" value="NZ_JRFA01000016.1"/>
</dbReference>
<evidence type="ECO:0000256" key="6">
    <source>
        <dbReference type="ARBA" id="ARBA00022741"/>
    </source>
</evidence>
<accession>A0A0A2E5C1</accession>
<protein>
    <recommendedName>
        <fullName evidence="4">2-amino-4-hydroxy-6-hydroxymethyldihydropteridine pyrophosphokinase</fullName>
        <ecNumber evidence="3">2.7.6.3</ecNumber>
    </recommendedName>
    <alternativeName>
        <fullName evidence="11">6-hydroxymethyl-7,8-dihydropterin pyrophosphokinase</fullName>
    </alternativeName>
    <alternativeName>
        <fullName evidence="12">7,8-dihydro-6-hydroxymethylpterin-pyrophosphokinase</fullName>
    </alternativeName>
</protein>
<gene>
    <name evidence="14" type="ORF">HQ47_06215</name>
</gene>
<comment type="pathway">
    <text evidence="1">Cofactor biosynthesis; tetrahydrofolate biosynthesis; 2-amino-4-hydroxy-6-hydroxymethyl-7,8-dihydropteridine diphosphate from 7,8-dihydroneopterin triphosphate: step 4/4.</text>
</comment>
<keyword evidence="15" id="KW-1185">Reference proteome</keyword>
<dbReference type="PANTHER" id="PTHR43071">
    <property type="entry name" value="2-AMINO-4-HYDROXY-6-HYDROXYMETHYLDIHYDROPTERIDINE PYROPHOSPHOKINASE"/>
    <property type="match status" value="1"/>
</dbReference>
<evidence type="ECO:0000256" key="11">
    <source>
        <dbReference type="ARBA" id="ARBA00029766"/>
    </source>
</evidence>
<dbReference type="GO" id="GO:0016301">
    <property type="term" value="F:kinase activity"/>
    <property type="evidence" value="ECO:0007669"/>
    <property type="project" value="UniProtKB-KW"/>
</dbReference>
<keyword evidence="5" id="KW-0808">Transferase</keyword>
<comment type="caution">
    <text evidence="14">The sequence shown here is derived from an EMBL/GenBank/DDBJ whole genome shotgun (WGS) entry which is preliminary data.</text>
</comment>
<dbReference type="GO" id="GO:0003848">
    <property type="term" value="F:2-amino-4-hydroxy-6-hydroxymethyldihydropteridine diphosphokinase activity"/>
    <property type="evidence" value="ECO:0007669"/>
    <property type="project" value="UniProtKB-EC"/>
</dbReference>
<keyword evidence="9" id="KW-0289">Folate biosynthesis</keyword>
<feature type="domain" description="7,8-dihydro-6-hydroxymethylpterin-pyrophosphokinase" evidence="13">
    <location>
        <begin position="6"/>
        <end position="118"/>
    </location>
</feature>
<evidence type="ECO:0000256" key="8">
    <source>
        <dbReference type="ARBA" id="ARBA00022840"/>
    </source>
</evidence>
<dbReference type="EC" id="2.7.6.3" evidence="3"/>
<evidence type="ECO:0000256" key="1">
    <source>
        <dbReference type="ARBA" id="ARBA00005051"/>
    </source>
</evidence>
<dbReference type="eggNOG" id="COG0801">
    <property type="taxonomic scope" value="Bacteria"/>
</dbReference>
<evidence type="ECO:0000256" key="3">
    <source>
        <dbReference type="ARBA" id="ARBA00013253"/>
    </source>
</evidence>
<proteinExistence type="inferred from homology"/>
<organism evidence="14 15">
    <name type="scientific">Porphyromonas macacae</name>
    <dbReference type="NCBI Taxonomy" id="28115"/>
    <lineage>
        <taxon>Bacteria</taxon>
        <taxon>Pseudomonadati</taxon>
        <taxon>Bacteroidota</taxon>
        <taxon>Bacteroidia</taxon>
        <taxon>Bacteroidales</taxon>
        <taxon>Porphyromonadaceae</taxon>
        <taxon>Porphyromonas</taxon>
    </lineage>
</organism>
<dbReference type="Gene3D" id="3.30.70.560">
    <property type="entry name" value="7,8-Dihydro-6-hydroxymethylpterin-pyrophosphokinase HPPK"/>
    <property type="match status" value="1"/>
</dbReference>
<evidence type="ECO:0000256" key="7">
    <source>
        <dbReference type="ARBA" id="ARBA00022777"/>
    </source>
</evidence>
<dbReference type="UniPathway" id="UPA00077">
    <property type="reaction ID" value="UER00155"/>
</dbReference>
<dbReference type="AlphaFoldDB" id="A0A0A2E5C1"/>
<dbReference type="InterPro" id="IPR035907">
    <property type="entry name" value="Hppk_sf"/>
</dbReference>
<dbReference type="GO" id="GO:0046654">
    <property type="term" value="P:tetrahydrofolate biosynthetic process"/>
    <property type="evidence" value="ECO:0007669"/>
    <property type="project" value="UniProtKB-UniPathway"/>
</dbReference>
<evidence type="ECO:0000256" key="10">
    <source>
        <dbReference type="ARBA" id="ARBA00029409"/>
    </source>
</evidence>
<keyword evidence="8" id="KW-0067">ATP-binding</keyword>
<dbReference type="Pfam" id="PF01288">
    <property type="entry name" value="HPPK"/>
    <property type="match status" value="1"/>
</dbReference>
<evidence type="ECO:0000259" key="13">
    <source>
        <dbReference type="Pfam" id="PF01288"/>
    </source>
</evidence>
<comment type="function">
    <text evidence="10">Catalyzes the transfer of pyrophosphate from adenosine triphosphate (ATP) to 6-hydroxymethyl-7,8-dihydropterin, an enzymatic step in folate biosynthesis pathway.</text>
</comment>
<dbReference type="Proteomes" id="UP000030103">
    <property type="component" value="Unassembled WGS sequence"/>
</dbReference>
<evidence type="ECO:0000313" key="14">
    <source>
        <dbReference type="EMBL" id="KGN74056.1"/>
    </source>
</evidence>
<evidence type="ECO:0000313" key="15">
    <source>
        <dbReference type="Proteomes" id="UP000030103"/>
    </source>
</evidence>
<name>A0A0A2E5C1_9PORP</name>
<dbReference type="PANTHER" id="PTHR43071:SF1">
    <property type="entry name" value="2-AMINO-4-HYDROXY-6-HYDROXYMETHYLDIHYDROPTERIDINE PYROPHOSPHOKINASE"/>
    <property type="match status" value="1"/>
</dbReference>
<dbReference type="EMBL" id="JRFA01000016">
    <property type="protein sequence ID" value="KGN74056.1"/>
    <property type="molecule type" value="Genomic_DNA"/>
</dbReference>
<dbReference type="InterPro" id="IPR000550">
    <property type="entry name" value="Hppk"/>
</dbReference>